<organism evidence="2 3">
    <name type="scientific">Oikopleura dioica</name>
    <name type="common">Tunicate</name>
    <dbReference type="NCBI Taxonomy" id="34765"/>
    <lineage>
        <taxon>Eukaryota</taxon>
        <taxon>Metazoa</taxon>
        <taxon>Chordata</taxon>
        <taxon>Tunicata</taxon>
        <taxon>Appendicularia</taxon>
        <taxon>Copelata</taxon>
        <taxon>Oikopleuridae</taxon>
        <taxon>Oikopleura</taxon>
    </lineage>
</organism>
<dbReference type="Proteomes" id="UP001158576">
    <property type="component" value="Chromosome 2"/>
</dbReference>
<keyword evidence="1" id="KW-1133">Transmembrane helix</keyword>
<evidence type="ECO:0000313" key="2">
    <source>
        <dbReference type="EMBL" id="CAG5111508.1"/>
    </source>
</evidence>
<keyword evidence="3" id="KW-1185">Reference proteome</keyword>
<evidence type="ECO:0000256" key="1">
    <source>
        <dbReference type="SAM" id="Phobius"/>
    </source>
</evidence>
<dbReference type="Gene3D" id="1.10.287.70">
    <property type="match status" value="1"/>
</dbReference>
<keyword evidence="1" id="KW-0812">Transmembrane</keyword>
<gene>
    <name evidence="2" type="ORF">OKIOD_LOCUS14575</name>
</gene>
<accession>A0ABN7T518</accession>
<feature type="transmembrane region" description="Helical" evidence="1">
    <location>
        <begin position="28"/>
        <end position="49"/>
    </location>
</feature>
<keyword evidence="1" id="KW-0472">Membrane</keyword>
<evidence type="ECO:0000313" key="3">
    <source>
        <dbReference type="Proteomes" id="UP001158576"/>
    </source>
</evidence>
<reference evidence="2 3" key="1">
    <citation type="submission" date="2021-04" db="EMBL/GenBank/DDBJ databases">
        <authorList>
            <person name="Bliznina A."/>
        </authorList>
    </citation>
    <scope>NUCLEOTIDE SEQUENCE [LARGE SCALE GENOMIC DNA]</scope>
</reference>
<proteinExistence type="predicted"/>
<name>A0ABN7T518_OIKDI</name>
<sequence length="195" mass="22644">MAVQLCSTKASNHEKHDGRYFKLKSSKLLFMIVLYIVFLLIGAGVFNFIEQKAEHQRCKTSRDTVRQAVDKMTDEYFYLLNVNLKICKGIKAVKEGDTSEFNAVLLEGLLNNFSLNNNRFEKEAKYKSYIYDWAATNCSREGQRIFSEKSDLYNKQEDTANEFQQLWGTVMQKSDLKHFDDEVFTISGKPLDMEI</sequence>
<protein>
    <submittedName>
        <fullName evidence="2">Oidioi.mRNA.OKI2018_I69.chr2.g5810.t1.cds</fullName>
    </submittedName>
</protein>
<dbReference type="EMBL" id="OU015567">
    <property type="protein sequence ID" value="CAG5111508.1"/>
    <property type="molecule type" value="Genomic_DNA"/>
</dbReference>